<reference evidence="4" key="1">
    <citation type="submission" date="2015-01" db="EMBL/GenBank/DDBJ databases">
        <authorList>
            <person name="Aksoy S."/>
            <person name="Warren W."/>
            <person name="Wilson R.K."/>
        </authorList>
    </citation>
    <scope>NUCLEOTIDE SEQUENCE [LARGE SCALE GENOMIC DNA]</scope>
    <source>
        <strain evidence="4">IAEA</strain>
    </source>
</reference>
<dbReference type="EnsemblMetazoa" id="GPPI007612-RA">
    <property type="protein sequence ID" value="GPPI007612-PA"/>
    <property type="gene ID" value="GPPI007612"/>
</dbReference>
<evidence type="ECO:0000256" key="2">
    <source>
        <dbReference type="SAM" id="MobiDB-lite"/>
    </source>
</evidence>
<dbReference type="Proteomes" id="UP000092460">
    <property type="component" value="Unassembled WGS sequence"/>
</dbReference>
<dbReference type="SUPFAM" id="SSF103657">
    <property type="entry name" value="BAR/IMD domain-like"/>
    <property type="match status" value="1"/>
</dbReference>
<feature type="region of interest" description="Disordered" evidence="2">
    <location>
        <begin position="235"/>
        <end position="354"/>
    </location>
</feature>
<dbReference type="EMBL" id="JXJN01003122">
    <property type="status" value="NOT_ANNOTATED_CDS"/>
    <property type="molecule type" value="Genomic_DNA"/>
</dbReference>
<dbReference type="VEuPathDB" id="VectorBase:GPPI007612"/>
<evidence type="ECO:0008006" key="5">
    <source>
        <dbReference type="Google" id="ProtNLM"/>
    </source>
</evidence>
<dbReference type="PANTHER" id="PTHR21223:SF2">
    <property type="entry name" value="CBY1-INTERACTING BAR DOMAIN-CONTAINING PROTEIN HOMOLOG"/>
    <property type="match status" value="1"/>
</dbReference>
<evidence type="ECO:0000313" key="3">
    <source>
        <dbReference type="EnsemblMetazoa" id="GPPI007612-PA"/>
    </source>
</evidence>
<reference evidence="3" key="2">
    <citation type="submission" date="2020-05" db="UniProtKB">
        <authorList>
            <consortium name="EnsemblMetazoa"/>
        </authorList>
    </citation>
    <scope>IDENTIFICATION</scope>
    <source>
        <strain evidence="3">IAEA</strain>
    </source>
</reference>
<dbReference type="GO" id="GO:0035869">
    <property type="term" value="C:ciliary transition zone"/>
    <property type="evidence" value="ECO:0007669"/>
    <property type="project" value="TreeGrafter"/>
</dbReference>
<feature type="compositionally biased region" description="Basic and acidic residues" evidence="2">
    <location>
        <begin position="321"/>
        <end position="344"/>
    </location>
</feature>
<feature type="coiled-coil region" evidence="1">
    <location>
        <begin position="154"/>
        <end position="181"/>
    </location>
</feature>
<sequence>MFRRGKLAFLNTKDDRVKVINERINLTERHLIEMCNSFTTSTRKLAKYRDSYDELSKTLRNYADEEEINESLNEGLKNLTNAVTILGDYMDLQVHRLELKIVNEFAQFENLCKMTRDNLRTAVLARDKEVLKQRQMLEIKTKFSANNAAADSELIKVKVEVNRTNREIDEIINNFEKHKLNDLKEIFTNFILISMKYHTKSLEALTASYYDVTNIDESDDLREFQKLMKSKYGTQESLKKTKKSAMDSLRSQSMESLDRDQLLSPLKRTNKKLSKSTKNLNEINRDDDDAKGDKKTLENDSESDDDEEDDDEEGEGEDNSDNTKSEEESRSDHDTNETSSKDEENAFSVKKNKLQIARPFKATHVLKTKDRIPANQLRREKTFITKSLTVTGSGIQHSSDHQKRIIDDRIKSAKKALAGETFHRTDGRLVTIVESKRKTTTNEDMPQTEVEIIDCTRSSPRN</sequence>
<dbReference type="AlphaFoldDB" id="A0A1B0AT28"/>
<name>A0A1B0AT28_9MUSC</name>
<protein>
    <recommendedName>
        <fullName evidence="5">BAR domain-containing protein</fullName>
    </recommendedName>
</protein>
<dbReference type="InterPro" id="IPR009602">
    <property type="entry name" value="CBAR/FAM92"/>
</dbReference>
<proteinExistence type="predicted"/>
<dbReference type="PANTHER" id="PTHR21223">
    <property type="entry name" value="CBY1-INTERACTING BAR DOMAIN-CONTAINING PROTEIN HOMOLOG"/>
    <property type="match status" value="1"/>
</dbReference>
<evidence type="ECO:0000256" key="1">
    <source>
        <dbReference type="SAM" id="Coils"/>
    </source>
</evidence>
<dbReference type="Pfam" id="PF06730">
    <property type="entry name" value="FAM92"/>
    <property type="match status" value="1"/>
</dbReference>
<evidence type="ECO:0000313" key="4">
    <source>
        <dbReference type="Proteomes" id="UP000092460"/>
    </source>
</evidence>
<dbReference type="GO" id="GO:0036064">
    <property type="term" value="C:ciliary basal body"/>
    <property type="evidence" value="ECO:0007669"/>
    <property type="project" value="TreeGrafter"/>
</dbReference>
<dbReference type="GO" id="GO:0060271">
    <property type="term" value="P:cilium assembly"/>
    <property type="evidence" value="ECO:0007669"/>
    <property type="project" value="TreeGrafter"/>
</dbReference>
<dbReference type="Gene3D" id="1.20.1270.60">
    <property type="entry name" value="Arfaptin homology (AH) domain/BAR domain"/>
    <property type="match status" value="1"/>
</dbReference>
<dbReference type="STRING" id="67801.A0A1B0AT28"/>
<keyword evidence="1" id="KW-0175">Coiled coil</keyword>
<accession>A0A1B0AT28</accession>
<dbReference type="InterPro" id="IPR027267">
    <property type="entry name" value="AH/BAR_dom_sf"/>
</dbReference>
<organism evidence="3 4">
    <name type="scientific">Glossina palpalis gambiensis</name>
    <dbReference type="NCBI Taxonomy" id="67801"/>
    <lineage>
        <taxon>Eukaryota</taxon>
        <taxon>Metazoa</taxon>
        <taxon>Ecdysozoa</taxon>
        <taxon>Arthropoda</taxon>
        <taxon>Hexapoda</taxon>
        <taxon>Insecta</taxon>
        <taxon>Pterygota</taxon>
        <taxon>Neoptera</taxon>
        <taxon>Endopterygota</taxon>
        <taxon>Diptera</taxon>
        <taxon>Brachycera</taxon>
        <taxon>Muscomorpha</taxon>
        <taxon>Hippoboscoidea</taxon>
        <taxon>Glossinidae</taxon>
        <taxon>Glossina</taxon>
    </lineage>
</organism>
<feature type="compositionally biased region" description="Acidic residues" evidence="2">
    <location>
        <begin position="299"/>
        <end position="320"/>
    </location>
</feature>
<feature type="coiled-coil region" evidence="1">
    <location>
        <begin position="45"/>
        <end position="82"/>
    </location>
</feature>
<keyword evidence="4" id="KW-1185">Reference proteome</keyword>